<protein>
    <recommendedName>
        <fullName evidence="3">F-box domain-containing protein</fullName>
    </recommendedName>
</protein>
<gene>
    <name evidence="1" type="ORF">MCHLO_05208</name>
</gene>
<organism evidence="1 2">
    <name type="scientific">Mycena chlorophos</name>
    <name type="common">Agaric fungus</name>
    <name type="synonym">Agaricus chlorophos</name>
    <dbReference type="NCBI Taxonomy" id="658473"/>
    <lineage>
        <taxon>Eukaryota</taxon>
        <taxon>Fungi</taxon>
        <taxon>Dikarya</taxon>
        <taxon>Basidiomycota</taxon>
        <taxon>Agaricomycotina</taxon>
        <taxon>Agaricomycetes</taxon>
        <taxon>Agaricomycetidae</taxon>
        <taxon>Agaricales</taxon>
        <taxon>Marasmiineae</taxon>
        <taxon>Mycenaceae</taxon>
        <taxon>Mycena</taxon>
    </lineage>
</organism>
<proteinExistence type="predicted"/>
<name>A0ABQ0L9C4_MYCCL</name>
<sequence length="390" mass="44147">MTEHPQTHSANSRLPAEIWLDIQALAIKEYSPLVLAPQDMDWEKYQPLFDPFMSIGEFWRNAMAFSLVNKRWNALGAVLLYSCIFVGADERHFEQLLQVLQHSPDLAACVRAIRISRTRFDWNRKILELCSSSVQVILLPEMSKYGEETGLLQRRWDRSGVELAFPALQYVYWTKAETAVGLLEVLLDPRAAPNVEGLYLSNSRWTTLPMDDHIDFPTFVLPKLRRLGLGNTDTVTDAASFSNLDFFPGNHNAALRVVRLVGTGGRIDLAAFLEKCPVVQEISLDVFNVFVAAAATVSNNTHPDIHLISAHANNTGLTRNWNNFWQFFRLMGTSGTGAGIPPVRRFVLCGAWDRVFTHTMFVRMLEMIKEQPEGCQVEFPDWQPHASVVI</sequence>
<reference evidence="1" key="1">
    <citation type="submission" date="2014-09" db="EMBL/GenBank/DDBJ databases">
        <title>Genome sequence of the luminous mushroom Mycena chlorophos for searching fungal bioluminescence genes.</title>
        <authorList>
            <person name="Tanaka Y."/>
            <person name="Kasuga D."/>
            <person name="Oba Y."/>
            <person name="Hase S."/>
            <person name="Sato K."/>
            <person name="Oba Y."/>
            <person name="Sakakibara Y."/>
        </authorList>
    </citation>
    <scope>NUCLEOTIDE SEQUENCE</scope>
</reference>
<dbReference type="Proteomes" id="UP000815677">
    <property type="component" value="Unassembled WGS sequence"/>
</dbReference>
<evidence type="ECO:0000313" key="1">
    <source>
        <dbReference type="EMBL" id="GAT47762.1"/>
    </source>
</evidence>
<evidence type="ECO:0008006" key="3">
    <source>
        <dbReference type="Google" id="ProtNLM"/>
    </source>
</evidence>
<accession>A0ABQ0L9C4</accession>
<keyword evidence="2" id="KW-1185">Reference proteome</keyword>
<dbReference type="EMBL" id="DF843979">
    <property type="protein sequence ID" value="GAT47762.1"/>
    <property type="molecule type" value="Genomic_DNA"/>
</dbReference>
<evidence type="ECO:0000313" key="2">
    <source>
        <dbReference type="Proteomes" id="UP000815677"/>
    </source>
</evidence>